<reference evidence="2 3" key="1">
    <citation type="submission" date="2022-06" db="EMBL/GenBank/DDBJ databases">
        <title>Isolation of gut microbiota from human fecal samples.</title>
        <authorList>
            <person name="Pamer E.G."/>
            <person name="Barat B."/>
            <person name="Waligurski E."/>
            <person name="Medina S."/>
            <person name="Paddock L."/>
            <person name="Mostad J."/>
        </authorList>
    </citation>
    <scope>NUCLEOTIDE SEQUENCE [LARGE SCALE GENOMIC DNA]</scope>
    <source>
        <strain evidence="2 3">DFI.6.1</strain>
    </source>
</reference>
<organism evidence="2 3">
    <name type="scientific">Massilicoli timonensis</name>
    <dbReference type="NCBI Taxonomy" id="2015901"/>
    <lineage>
        <taxon>Bacteria</taxon>
        <taxon>Bacillati</taxon>
        <taxon>Bacillota</taxon>
        <taxon>Erysipelotrichia</taxon>
        <taxon>Erysipelotrichales</taxon>
        <taxon>Erysipelotrichaceae</taxon>
        <taxon>Massilicoli</taxon>
    </lineage>
</organism>
<comment type="caution">
    <text evidence="2">The sequence shown here is derived from an EMBL/GenBank/DDBJ whole genome shotgun (WGS) entry which is preliminary data.</text>
</comment>
<dbReference type="EMBL" id="JANGCH010000001">
    <property type="protein sequence ID" value="MCQ5120840.1"/>
    <property type="molecule type" value="Genomic_DNA"/>
</dbReference>
<sequence length="232" mass="25388">MGQKHRKLLLAGSLLLVNVLVFMIALAKTNEMVKMPVAKEAILPRMKITEEMVAYIEVPKQAVRNNMYQSKKAIIGKVAAIEGLIPKGSFFYKGAIEASDTLKDAPALALKKGQSAFSLSCNLLKSAGNSIVAFQHVDVYVTIDDRSAGMKSDVLLQNVRVLSIKDRKGKELGKDDDGVPYVCVLAVQDEQIPLLQKALEMGSVDIYAIHTSAYRQPEAVLKTSSEVLEVLR</sequence>
<protein>
    <submittedName>
        <fullName evidence="2">RcpC/CpaB family pilus assembly protein</fullName>
    </submittedName>
</protein>
<evidence type="ECO:0000313" key="2">
    <source>
        <dbReference type="EMBL" id="MCQ5120840.1"/>
    </source>
</evidence>
<evidence type="ECO:0000259" key="1">
    <source>
        <dbReference type="Pfam" id="PF16976"/>
    </source>
</evidence>
<dbReference type="RefSeq" id="WP_102267341.1">
    <property type="nucleotide sequence ID" value="NZ_CALVCM010000051.1"/>
</dbReference>
<proteinExistence type="predicted"/>
<accession>A0ABT1SIA5</accession>
<dbReference type="Proteomes" id="UP001524435">
    <property type="component" value="Unassembled WGS sequence"/>
</dbReference>
<dbReference type="InterPro" id="IPR031571">
    <property type="entry name" value="RcpC_dom"/>
</dbReference>
<keyword evidence="3" id="KW-1185">Reference proteome</keyword>
<dbReference type="CDD" id="cd11614">
    <property type="entry name" value="SAF_CpaB_FlgA_like"/>
    <property type="match status" value="1"/>
</dbReference>
<feature type="domain" description="Flp pilus assembly protein RcpC/CpaB" evidence="1">
    <location>
        <begin position="109"/>
        <end position="204"/>
    </location>
</feature>
<gene>
    <name evidence="2" type="ORF">NE663_01025</name>
</gene>
<evidence type="ECO:0000313" key="3">
    <source>
        <dbReference type="Proteomes" id="UP001524435"/>
    </source>
</evidence>
<dbReference type="Pfam" id="PF16976">
    <property type="entry name" value="RcpC"/>
    <property type="match status" value="1"/>
</dbReference>
<name>A0ABT1SIA5_9FIRM</name>